<keyword evidence="3" id="KW-1185">Reference proteome</keyword>
<dbReference type="Proteomes" id="UP000642070">
    <property type="component" value="Unassembled WGS sequence"/>
</dbReference>
<evidence type="ECO:0000313" key="3">
    <source>
        <dbReference type="Proteomes" id="UP000642070"/>
    </source>
</evidence>
<dbReference type="RefSeq" id="WP_190254179.1">
    <property type="nucleotide sequence ID" value="NZ_BMPI01000040.1"/>
</dbReference>
<comment type="caution">
    <text evidence="2">The sequence shown here is derived from an EMBL/GenBank/DDBJ whole genome shotgun (WGS) entry which is preliminary data.</text>
</comment>
<dbReference type="AlphaFoldDB" id="A0A917X330"/>
<accession>A0A917X330</accession>
<reference evidence="2" key="1">
    <citation type="journal article" date="2014" name="Int. J. Syst. Evol. Microbiol.">
        <title>Complete genome sequence of Corynebacterium casei LMG S-19264T (=DSM 44701T), isolated from a smear-ripened cheese.</title>
        <authorList>
            <consortium name="US DOE Joint Genome Institute (JGI-PGF)"/>
            <person name="Walter F."/>
            <person name="Albersmeier A."/>
            <person name="Kalinowski J."/>
            <person name="Ruckert C."/>
        </authorList>
    </citation>
    <scope>NUCLEOTIDE SEQUENCE</scope>
    <source>
        <strain evidence="2">JCM 19831</strain>
    </source>
</reference>
<proteinExistence type="predicted"/>
<organism evidence="2 3">
    <name type="scientific">Dactylosporangium sucinum</name>
    <dbReference type="NCBI Taxonomy" id="1424081"/>
    <lineage>
        <taxon>Bacteria</taxon>
        <taxon>Bacillati</taxon>
        <taxon>Actinomycetota</taxon>
        <taxon>Actinomycetes</taxon>
        <taxon>Micromonosporales</taxon>
        <taxon>Micromonosporaceae</taxon>
        <taxon>Dactylosporangium</taxon>
    </lineage>
</organism>
<evidence type="ECO:0000313" key="2">
    <source>
        <dbReference type="EMBL" id="GGM57357.1"/>
    </source>
</evidence>
<gene>
    <name evidence="2" type="ORF">GCM10007977_068760</name>
</gene>
<dbReference type="EMBL" id="BMPI01000040">
    <property type="protein sequence ID" value="GGM57357.1"/>
    <property type="molecule type" value="Genomic_DNA"/>
</dbReference>
<protein>
    <submittedName>
        <fullName evidence="2">Uncharacterized protein</fullName>
    </submittedName>
</protein>
<feature type="region of interest" description="Disordered" evidence="1">
    <location>
        <begin position="44"/>
        <end position="69"/>
    </location>
</feature>
<evidence type="ECO:0000256" key="1">
    <source>
        <dbReference type="SAM" id="MobiDB-lite"/>
    </source>
</evidence>
<name>A0A917X330_9ACTN</name>
<sequence length="98" mass="10393">MSDTFEFHQVTANGPMAVGAGATAFTTASGLDAILAELRARLPREPGPAEEVHRAADEAAAETDPQRRRSRLTHLATLVTAVGGLTAIADRIRAWADR</sequence>
<reference evidence="2" key="2">
    <citation type="submission" date="2020-09" db="EMBL/GenBank/DDBJ databases">
        <authorList>
            <person name="Sun Q."/>
            <person name="Ohkuma M."/>
        </authorList>
    </citation>
    <scope>NUCLEOTIDE SEQUENCE</scope>
    <source>
        <strain evidence="2">JCM 19831</strain>
    </source>
</reference>